<evidence type="ECO:0000256" key="9">
    <source>
        <dbReference type="SAM" id="MobiDB-lite"/>
    </source>
</evidence>
<keyword evidence="4 8" id="KW-0812">Transmembrane</keyword>
<dbReference type="PROSITE" id="PS50216">
    <property type="entry name" value="DHHC"/>
    <property type="match status" value="1"/>
</dbReference>
<keyword evidence="3 8" id="KW-0808">Transferase</keyword>
<proteinExistence type="inferred from homology"/>
<dbReference type="PANTHER" id="PTHR22883:SF57">
    <property type="entry name" value="S-ACYLTRANSFERASE"/>
    <property type="match status" value="1"/>
</dbReference>
<evidence type="ECO:0000256" key="8">
    <source>
        <dbReference type="RuleBase" id="RU079119"/>
    </source>
</evidence>
<feature type="compositionally biased region" description="Acidic residues" evidence="9">
    <location>
        <begin position="1"/>
        <end position="13"/>
    </location>
</feature>
<reference evidence="11" key="1">
    <citation type="submission" date="2020-01" db="EMBL/GenBank/DDBJ databases">
        <title>Genome sequence of Kobresia littledalei, the first chromosome-level genome in the family Cyperaceae.</title>
        <authorList>
            <person name="Qu G."/>
        </authorList>
    </citation>
    <scope>NUCLEOTIDE SEQUENCE</scope>
    <source>
        <strain evidence="11">C.B.Clarke</strain>
        <tissue evidence="11">Leaf</tissue>
    </source>
</reference>
<gene>
    <name evidence="11" type="ORF">FCM35_KLT05407</name>
</gene>
<dbReference type="EMBL" id="SWLB01000014">
    <property type="protein sequence ID" value="KAF3330076.1"/>
    <property type="molecule type" value="Genomic_DNA"/>
</dbReference>
<dbReference type="EC" id="2.3.1.225" evidence="8"/>
<dbReference type="GO" id="GO:0019706">
    <property type="term" value="F:protein-cysteine S-palmitoyltransferase activity"/>
    <property type="evidence" value="ECO:0007669"/>
    <property type="project" value="UniProtKB-EC"/>
</dbReference>
<evidence type="ECO:0000256" key="3">
    <source>
        <dbReference type="ARBA" id="ARBA00022679"/>
    </source>
</evidence>
<dbReference type="Proteomes" id="UP000623129">
    <property type="component" value="Unassembled WGS sequence"/>
</dbReference>
<dbReference type="InterPro" id="IPR039859">
    <property type="entry name" value="PFA4/ZDH16/20/ERF2-like"/>
</dbReference>
<evidence type="ECO:0000256" key="7">
    <source>
        <dbReference type="ARBA" id="ARBA00023315"/>
    </source>
</evidence>
<evidence type="ECO:0000256" key="6">
    <source>
        <dbReference type="ARBA" id="ARBA00023136"/>
    </source>
</evidence>
<dbReference type="GO" id="GO:0005794">
    <property type="term" value="C:Golgi apparatus"/>
    <property type="evidence" value="ECO:0007669"/>
    <property type="project" value="TreeGrafter"/>
</dbReference>
<evidence type="ECO:0000313" key="12">
    <source>
        <dbReference type="Proteomes" id="UP000623129"/>
    </source>
</evidence>
<dbReference type="OrthoDB" id="4096362at2759"/>
<organism evidence="11 12">
    <name type="scientific">Carex littledalei</name>
    <dbReference type="NCBI Taxonomy" id="544730"/>
    <lineage>
        <taxon>Eukaryota</taxon>
        <taxon>Viridiplantae</taxon>
        <taxon>Streptophyta</taxon>
        <taxon>Embryophyta</taxon>
        <taxon>Tracheophyta</taxon>
        <taxon>Spermatophyta</taxon>
        <taxon>Magnoliopsida</taxon>
        <taxon>Liliopsida</taxon>
        <taxon>Poales</taxon>
        <taxon>Cyperaceae</taxon>
        <taxon>Cyperoideae</taxon>
        <taxon>Cariceae</taxon>
        <taxon>Carex</taxon>
        <taxon>Carex subgen. Euthyceras</taxon>
    </lineage>
</organism>
<keyword evidence="5 8" id="KW-1133">Transmembrane helix</keyword>
<dbReference type="AlphaFoldDB" id="A0A833QYT5"/>
<dbReference type="Pfam" id="PF01529">
    <property type="entry name" value="DHHC"/>
    <property type="match status" value="1"/>
</dbReference>
<comment type="caution">
    <text evidence="11">The sequence shown here is derived from an EMBL/GenBank/DDBJ whole genome shotgun (WGS) entry which is preliminary data.</text>
</comment>
<evidence type="ECO:0000256" key="4">
    <source>
        <dbReference type="ARBA" id="ARBA00022692"/>
    </source>
</evidence>
<dbReference type="PANTHER" id="PTHR22883">
    <property type="entry name" value="ZINC FINGER DHHC DOMAIN CONTAINING PROTEIN"/>
    <property type="match status" value="1"/>
</dbReference>
<keyword evidence="6 8" id="KW-0472">Membrane</keyword>
<keyword evidence="7 8" id="KW-0012">Acyltransferase</keyword>
<dbReference type="GO" id="GO:0006612">
    <property type="term" value="P:protein targeting to membrane"/>
    <property type="evidence" value="ECO:0007669"/>
    <property type="project" value="TreeGrafter"/>
</dbReference>
<protein>
    <recommendedName>
        <fullName evidence="8">S-acyltransferase</fullName>
        <ecNumber evidence="8">2.3.1.225</ecNumber>
    </recommendedName>
    <alternativeName>
        <fullName evidence="8">Palmitoyltransferase</fullName>
    </alternativeName>
</protein>
<evidence type="ECO:0000256" key="1">
    <source>
        <dbReference type="ARBA" id="ARBA00004141"/>
    </source>
</evidence>
<feature type="domain" description="Palmitoyltransferase DHHC" evidence="10">
    <location>
        <begin position="215"/>
        <end position="342"/>
    </location>
</feature>
<dbReference type="GO" id="GO:0016020">
    <property type="term" value="C:membrane"/>
    <property type="evidence" value="ECO:0007669"/>
    <property type="project" value="UniProtKB-SubCell"/>
</dbReference>
<feature type="region of interest" description="Disordered" evidence="9">
    <location>
        <begin position="1"/>
        <end position="55"/>
    </location>
</feature>
<feature type="compositionally biased region" description="Basic and acidic residues" evidence="9">
    <location>
        <begin position="14"/>
        <end position="25"/>
    </location>
</feature>
<feature type="transmembrane region" description="Helical" evidence="8">
    <location>
        <begin position="124"/>
        <end position="143"/>
    </location>
</feature>
<sequence>MDSNNEEEEEEEKIQEITSDKESENQRPTLVGTEAKKNRISIEESNTSVDTERELDEKEKKKNALKEIKEILLEWRSEITRRCRFNCGYSDQRVPRVRVYQVWPGKNVFFFRGRMICGPDPRGFILTVISIIICEWILFSYSSDVSPKISAVVSIISVTLSIIVLTNLFLVGTRDPGIIPRNQNTQLMETGTSAQSKSTSRSRSRRVNVNGIEIKVKYCRICEIFRPPRSSHCAVCDNCVDKFDHHCPWTGQCIGLRNYRHYLMFVFSAFVFFLFIFVVSSWRITMKMATTNKNTLGIIKHMPEIFTLAIFSLMVVWFLGGLLVFHGYLISLNQTAHERFKQRYINSVNPYDKGTRENIKEALFAKLEPSRLNFRAVVKPEWNSIAKALNYSSERARNEDVQTEMQWESCSGHNIDPEIEEIKV</sequence>
<feature type="transmembrane region" description="Helical" evidence="8">
    <location>
        <begin position="262"/>
        <end position="285"/>
    </location>
</feature>
<accession>A0A833QYT5</accession>
<comment type="subcellular location">
    <subcellularLocation>
        <location evidence="1">Membrane</location>
        <topology evidence="1">Multi-pass membrane protein</topology>
    </subcellularLocation>
</comment>
<evidence type="ECO:0000256" key="5">
    <source>
        <dbReference type="ARBA" id="ARBA00022989"/>
    </source>
</evidence>
<feature type="transmembrane region" description="Helical" evidence="8">
    <location>
        <begin position="149"/>
        <end position="171"/>
    </location>
</feature>
<evidence type="ECO:0000313" key="11">
    <source>
        <dbReference type="EMBL" id="KAF3330076.1"/>
    </source>
</evidence>
<dbReference type="GO" id="GO:0005783">
    <property type="term" value="C:endoplasmic reticulum"/>
    <property type="evidence" value="ECO:0007669"/>
    <property type="project" value="TreeGrafter"/>
</dbReference>
<keyword evidence="12" id="KW-1185">Reference proteome</keyword>
<feature type="transmembrane region" description="Helical" evidence="8">
    <location>
        <begin position="305"/>
        <end position="330"/>
    </location>
</feature>
<evidence type="ECO:0000259" key="10">
    <source>
        <dbReference type="Pfam" id="PF01529"/>
    </source>
</evidence>
<comment type="catalytic activity">
    <reaction evidence="8">
        <text>L-cysteinyl-[protein] + hexadecanoyl-CoA = S-hexadecanoyl-L-cysteinyl-[protein] + CoA</text>
        <dbReference type="Rhea" id="RHEA:36683"/>
        <dbReference type="Rhea" id="RHEA-COMP:10131"/>
        <dbReference type="Rhea" id="RHEA-COMP:11032"/>
        <dbReference type="ChEBI" id="CHEBI:29950"/>
        <dbReference type="ChEBI" id="CHEBI:57287"/>
        <dbReference type="ChEBI" id="CHEBI:57379"/>
        <dbReference type="ChEBI" id="CHEBI:74151"/>
        <dbReference type="EC" id="2.3.1.225"/>
    </reaction>
</comment>
<name>A0A833QYT5_9POAL</name>
<dbReference type="InterPro" id="IPR001594">
    <property type="entry name" value="Palmitoyltrfase_DHHC"/>
</dbReference>
<comment type="similarity">
    <text evidence="2 8">Belongs to the DHHC palmitoyltransferase family.</text>
</comment>
<comment type="domain">
    <text evidence="8">The DHHC domain is required for palmitoyltransferase activity.</text>
</comment>
<evidence type="ECO:0000256" key="2">
    <source>
        <dbReference type="ARBA" id="ARBA00008574"/>
    </source>
</evidence>